<dbReference type="GO" id="GO:0047631">
    <property type="term" value="F:ADP-ribose diphosphatase activity"/>
    <property type="evidence" value="ECO:0007669"/>
    <property type="project" value="UniProtKB-EC"/>
</dbReference>
<dbReference type="HOGENOM" id="CLU_062658_5_0_11"/>
<dbReference type="EC" id="3.6.1.13" evidence="4"/>
<comment type="cofactor">
    <cofactor evidence="1">
        <name>Mg(2+)</name>
        <dbReference type="ChEBI" id="CHEBI:18420"/>
    </cofactor>
</comment>
<sequence>MPKDQNASLSVSRRDVVFNGKIWDVVSETFDYQGQKLVREFVAHPGAVAVIALNEQQEILLIKQYRHPVREYLWEVPAGLLDMPGESRLEAAKRELLEETGYIANDWQELIEFHTTPGGNDETISIFLAKDLRLQGHDFELEGEEVDLEVRWVPLADALSSVMQSQMRSPSAGYGIMALAHQLGVSIND</sequence>
<keyword evidence="2 4" id="KW-0378">Hydrolase</keyword>
<dbReference type="Pfam" id="PF00293">
    <property type="entry name" value="NUDIX"/>
    <property type="match status" value="1"/>
</dbReference>
<dbReference type="STRING" id="529884.Rhola_00008950"/>
<dbReference type="EMBL" id="CP007490">
    <property type="protein sequence ID" value="AIC47697.1"/>
    <property type="molecule type" value="Genomic_DNA"/>
</dbReference>
<protein>
    <submittedName>
        <fullName evidence="4">NTP pyrophosphohydrolase including oxidative damage repair enzyme</fullName>
        <ecNumber evidence="4">3.6.1.13</ecNumber>
    </submittedName>
</protein>
<proteinExistence type="predicted"/>
<dbReference type="SUPFAM" id="SSF55811">
    <property type="entry name" value="Nudix"/>
    <property type="match status" value="1"/>
</dbReference>
<evidence type="ECO:0000259" key="3">
    <source>
        <dbReference type="PROSITE" id="PS51462"/>
    </source>
</evidence>
<dbReference type="PANTHER" id="PTHR11839:SF18">
    <property type="entry name" value="NUDIX HYDROLASE DOMAIN-CONTAINING PROTEIN"/>
    <property type="match status" value="1"/>
</dbReference>
<reference evidence="4 5" key="1">
    <citation type="journal article" date="2014" name="Int. J. Syst. Evol. Microbiol.">
        <title>Rhodoluna lacicola gen. nov., sp. nov., a planktonic freshwater bacterium with stream-lined genome.</title>
        <authorList>
            <person name="Hahn M."/>
            <person name="Schmidt J."/>
            <person name="Taipale S.J."/>
            <person name="Doolittle W.F."/>
            <person name="Koll U."/>
        </authorList>
    </citation>
    <scope>NUCLEOTIDE SEQUENCE [LARGE SCALE GENOMIC DNA]</scope>
    <source>
        <strain evidence="4 5">MWH-Ta8</strain>
    </source>
</reference>
<gene>
    <name evidence="4" type="ORF">Rhola_00008950</name>
</gene>
<evidence type="ECO:0000256" key="1">
    <source>
        <dbReference type="ARBA" id="ARBA00001946"/>
    </source>
</evidence>
<dbReference type="PATRIC" id="fig|529884.3.peg.857"/>
<name>A0A060JGQ7_9MICO</name>
<evidence type="ECO:0000313" key="4">
    <source>
        <dbReference type="EMBL" id="AIC47697.1"/>
    </source>
</evidence>
<dbReference type="GO" id="GO:0019693">
    <property type="term" value="P:ribose phosphate metabolic process"/>
    <property type="evidence" value="ECO:0007669"/>
    <property type="project" value="TreeGrafter"/>
</dbReference>
<dbReference type="InterPro" id="IPR015797">
    <property type="entry name" value="NUDIX_hydrolase-like_dom_sf"/>
</dbReference>
<dbReference type="eggNOG" id="COG0494">
    <property type="taxonomic scope" value="Bacteria"/>
</dbReference>
<dbReference type="GO" id="GO:0005829">
    <property type="term" value="C:cytosol"/>
    <property type="evidence" value="ECO:0007669"/>
    <property type="project" value="TreeGrafter"/>
</dbReference>
<dbReference type="AlphaFoldDB" id="A0A060JGQ7"/>
<dbReference type="RefSeq" id="WP_038502647.1">
    <property type="nucleotide sequence ID" value="NZ_CP007490.1"/>
</dbReference>
<dbReference type="PANTHER" id="PTHR11839">
    <property type="entry name" value="UDP/ADP-SUGAR PYROPHOSPHATASE"/>
    <property type="match status" value="1"/>
</dbReference>
<dbReference type="KEGG" id="rla:Rhola_00008950"/>
<organism evidence="4 5">
    <name type="scientific">Rhodoluna lacicola</name>
    <dbReference type="NCBI Taxonomy" id="529884"/>
    <lineage>
        <taxon>Bacteria</taxon>
        <taxon>Bacillati</taxon>
        <taxon>Actinomycetota</taxon>
        <taxon>Actinomycetes</taxon>
        <taxon>Micrococcales</taxon>
        <taxon>Microbacteriaceae</taxon>
        <taxon>Luna cluster</taxon>
        <taxon>Luna-1 subcluster</taxon>
        <taxon>Rhodoluna</taxon>
    </lineage>
</organism>
<dbReference type="Gene3D" id="3.90.79.10">
    <property type="entry name" value="Nucleoside Triphosphate Pyrophosphohydrolase"/>
    <property type="match status" value="1"/>
</dbReference>
<dbReference type="Proteomes" id="UP000067708">
    <property type="component" value="Chromosome"/>
</dbReference>
<evidence type="ECO:0000313" key="5">
    <source>
        <dbReference type="Proteomes" id="UP000067708"/>
    </source>
</evidence>
<dbReference type="GO" id="GO:0006753">
    <property type="term" value="P:nucleoside phosphate metabolic process"/>
    <property type="evidence" value="ECO:0007669"/>
    <property type="project" value="TreeGrafter"/>
</dbReference>
<dbReference type="PROSITE" id="PS51462">
    <property type="entry name" value="NUDIX"/>
    <property type="match status" value="1"/>
</dbReference>
<feature type="domain" description="Nudix hydrolase" evidence="3">
    <location>
        <begin position="43"/>
        <end position="180"/>
    </location>
</feature>
<dbReference type="InterPro" id="IPR000086">
    <property type="entry name" value="NUDIX_hydrolase_dom"/>
</dbReference>
<dbReference type="CDD" id="cd24158">
    <property type="entry name" value="NUDIX_ADPRase_Rv1700"/>
    <property type="match status" value="1"/>
</dbReference>
<keyword evidence="5" id="KW-1185">Reference proteome</keyword>
<accession>A0A060JGQ7</accession>
<evidence type="ECO:0000256" key="2">
    <source>
        <dbReference type="ARBA" id="ARBA00022801"/>
    </source>
</evidence>
<dbReference type="OrthoDB" id="9806150at2"/>